<name>N6V6Q8_9HYPH</name>
<dbReference type="AlphaFoldDB" id="N6V6Q8"/>
<dbReference type="EMBL" id="AQHN01000062">
    <property type="protein sequence ID" value="ENN86717.1"/>
    <property type="molecule type" value="Genomic_DNA"/>
</dbReference>
<evidence type="ECO:0000313" key="1">
    <source>
        <dbReference type="EMBL" id="ENN86717.1"/>
    </source>
</evidence>
<comment type="caution">
    <text evidence="1">The sequence shown here is derived from an EMBL/GenBank/DDBJ whole genome shotgun (WGS) entry which is preliminary data.</text>
</comment>
<sequence length="166" mass="19154">MTLFDLHRVADPRFFRSVLIKERESESGLGIERGKLIPRQTGRHPGDRCDIGDVRSVFSHFEQWQHATIGKGNDGGAVEIAQPAIPFLVFQDLQTDALRQPLDVVQLHGFENFVRNARKQHSIRVRATVKCSNHFECRLESLQRYARRHVRCYVQHQGLPNSDRND</sequence>
<organism evidence="1 2">
    <name type="scientific">Rhizobium freirei PRF 81</name>
    <dbReference type="NCBI Taxonomy" id="363754"/>
    <lineage>
        <taxon>Bacteria</taxon>
        <taxon>Pseudomonadati</taxon>
        <taxon>Pseudomonadota</taxon>
        <taxon>Alphaproteobacteria</taxon>
        <taxon>Hyphomicrobiales</taxon>
        <taxon>Rhizobiaceae</taxon>
        <taxon>Rhizobium/Agrobacterium group</taxon>
        <taxon>Rhizobium</taxon>
    </lineage>
</organism>
<gene>
    <name evidence="1" type="ORF">RHSP_29947</name>
</gene>
<proteinExistence type="predicted"/>
<protein>
    <submittedName>
        <fullName evidence="1">Uncharacterized protein</fullName>
    </submittedName>
</protein>
<reference evidence="1 2" key="1">
    <citation type="journal article" date="2012" name="BMC Genomics">
        <title>Genomic basis of broad host range and environmental adaptability of Rhizobium tropici CIAT 899 and Rhizobium sp. PRF 81 which are used in inoculants for common bean (Phaseolus vulgaris L.).</title>
        <authorList>
            <person name="Ormeno-Orrillo E."/>
            <person name="Menna P."/>
            <person name="Almeida L.G."/>
            <person name="Ollero F.J."/>
            <person name="Nicolas M.F."/>
            <person name="Pains Rodrigues E."/>
            <person name="Shigueyoshi Nakatani A."/>
            <person name="Silva Batista J.S."/>
            <person name="Oliveira Chueire L.M."/>
            <person name="Souza R.C."/>
            <person name="Ribeiro Vasconcelos A.T."/>
            <person name="Megias M."/>
            <person name="Hungria M."/>
            <person name="Martinez-Romero E."/>
        </authorList>
    </citation>
    <scope>NUCLEOTIDE SEQUENCE [LARGE SCALE GENOMIC DNA]</scope>
    <source>
        <strain evidence="1 2">PRF 81</strain>
    </source>
</reference>
<evidence type="ECO:0000313" key="2">
    <source>
        <dbReference type="Proteomes" id="UP000012429"/>
    </source>
</evidence>
<keyword evidence="2" id="KW-1185">Reference proteome</keyword>
<dbReference type="STRING" id="363754.RHSP_29947"/>
<dbReference type="Proteomes" id="UP000012429">
    <property type="component" value="Unassembled WGS sequence"/>
</dbReference>
<accession>N6V6Q8</accession>